<dbReference type="Proteomes" id="UP000037558">
    <property type="component" value="Unassembled WGS sequence"/>
</dbReference>
<sequence length="212" mass="24748">MEITTYKGWSNVPEDFKTKTQLKEIKLKPVAEELPDAYVKAQTKYGWKEFNLYHIKNTQEIKSRVINVREFPITLKNIENALYIINKSAKKSRDTKVLNYSIRKHGIVSVAKKRQMKLYDLKNDVIDKLISENKLSIKGWHKQNLNGYDTPLLLMQIVDITFHMPISFEELKNSLEKPQYLGEIGVISAQPTRKIDMKFSEAVSLLEKYLIQ</sequence>
<dbReference type="InterPro" id="IPR025552">
    <property type="entry name" value="YkyB"/>
</dbReference>
<protein>
    <submittedName>
        <fullName evidence="1">Uncharacterized protein</fullName>
    </submittedName>
</protein>
<dbReference type="Pfam" id="PF14177">
    <property type="entry name" value="YkyB"/>
    <property type="match status" value="1"/>
</dbReference>
<reference evidence="2" key="1">
    <citation type="submission" date="2015-08" db="EMBL/GenBank/DDBJ databases">
        <title>Fjat-14210 dsm16467.</title>
        <authorList>
            <person name="Liu B."/>
            <person name="Wang J."/>
            <person name="Zhu Y."/>
            <person name="Liu G."/>
            <person name="Chen Q."/>
            <person name="Chen Z."/>
            <person name="Lan J."/>
            <person name="Che J."/>
            <person name="Ge C."/>
            <person name="Shi H."/>
            <person name="Pan Z."/>
            <person name="Liu X."/>
        </authorList>
    </citation>
    <scope>NUCLEOTIDE SEQUENCE [LARGE SCALE GENOMIC DNA]</scope>
    <source>
        <strain evidence="2">DSM 16467</strain>
    </source>
</reference>
<dbReference type="PATRIC" id="fig|284581.3.peg.2375"/>
<proteinExistence type="predicted"/>
<evidence type="ECO:0000313" key="2">
    <source>
        <dbReference type="Proteomes" id="UP000037558"/>
    </source>
</evidence>
<organism evidence="1 2">
    <name type="scientific">Priestia koreensis</name>
    <dbReference type="NCBI Taxonomy" id="284581"/>
    <lineage>
        <taxon>Bacteria</taxon>
        <taxon>Bacillati</taxon>
        <taxon>Bacillota</taxon>
        <taxon>Bacilli</taxon>
        <taxon>Bacillales</taxon>
        <taxon>Bacillaceae</taxon>
        <taxon>Priestia</taxon>
    </lineage>
</organism>
<comment type="caution">
    <text evidence="1">The sequence shown here is derived from an EMBL/GenBank/DDBJ whole genome shotgun (WGS) entry which is preliminary data.</text>
</comment>
<accession>A0A0M0L6L6</accession>
<dbReference type="EMBL" id="LILC01000013">
    <property type="protein sequence ID" value="KOO46684.1"/>
    <property type="molecule type" value="Genomic_DNA"/>
</dbReference>
<dbReference type="AlphaFoldDB" id="A0A0M0L6L6"/>
<keyword evidence="2" id="KW-1185">Reference proteome</keyword>
<gene>
    <name evidence="1" type="ORF">AMD01_11315</name>
</gene>
<evidence type="ECO:0000313" key="1">
    <source>
        <dbReference type="EMBL" id="KOO46684.1"/>
    </source>
</evidence>
<name>A0A0M0L6L6_9BACI</name>
<dbReference type="STRING" id="284581.AMD01_11315"/>